<proteinExistence type="predicted"/>
<name>A0ABW8AT22_9ACTN</name>
<dbReference type="RefSeq" id="WP_398284148.1">
    <property type="nucleotide sequence ID" value="NZ_JBITLV010000008.1"/>
</dbReference>
<dbReference type="Proteomes" id="UP001612915">
    <property type="component" value="Unassembled WGS sequence"/>
</dbReference>
<dbReference type="EMBL" id="JBITLV010000008">
    <property type="protein sequence ID" value="MFI7589544.1"/>
    <property type="molecule type" value="Genomic_DNA"/>
</dbReference>
<sequence length="90" mass="9636">MAGFVGMVPEEVQSLGQLLAATVPGEIDGIISKITGQLGSTQWVGADRQQFETDWQGTYVAQLNQVKAALQEFGNHAMQEAQQQIDASAT</sequence>
<evidence type="ECO:0008006" key="3">
    <source>
        <dbReference type="Google" id="ProtNLM"/>
    </source>
</evidence>
<organism evidence="1 2">
    <name type="scientific">Spongisporangium articulatum</name>
    <dbReference type="NCBI Taxonomy" id="3362603"/>
    <lineage>
        <taxon>Bacteria</taxon>
        <taxon>Bacillati</taxon>
        <taxon>Actinomycetota</taxon>
        <taxon>Actinomycetes</taxon>
        <taxon>Kineosporiales</taxon>
        <taxon>Kineosporiaceae</taxon>
        <taxon>Spongisporangium</taxon>
    </lineage>
</organism>
<gene>
    <name evidence="1" type="ORF">ACIB24_20960</name>
</gene>
<accession>A0ABW8AT22</accession>
<reference evidence="1 2" key="1">
    <citation type="submission" date="2024-10" db="EMBL/GenBank/DDBJ databases">
        <title>The Natural Products Discovery Center: Release of the First 8490 Sequenced Strains for Exploring Actinobacteria Biosynthetic Diversity.</title>
        <authorList>
            <person name="Kalkreuter E."/>
            <person name="Kautsar S.A."/>
            <person name="Yang D."/>
            <person name="Bader C.D."/>
            <person name="Teijaro C.N."/>
            <person name="Fluegel L."/>
            <person name="Davis C.M."/>
            <person name="Simpson J.R."/>
            <person name="Lauterbach L."/>
            <person name="Steele A.D."/>
            <person name="Gui C."/>
            <person name="Meng S."/>
            <person name="Li G."/>
            <person name="Viehrig K."/>
            <person name="Ye F."/>
            <person name="Su P."/>
            <person name="Kiefer A.F."/>
            <person name="Nichols A."/>
            <person name="Cepeda A.J."/>
            <person name="Yan W."/>
            <person name="Fan B."/>
            <person name="Jiang Y."/>
            <person name="Adhikari A."/>
            <person name="Zheng C.-J."/>
            <person name="Schuster L."/>
            <person name="Cowan T.M."/>
            <person name="Smanski M.J."/>
            <person name="Chevrette M.G."/>
            <person name="De Carvalho L.P.S."/>
            <person name="Shen B."/>
        </authorList>
    </citation>
    <scope>NUCLEOTIDE SEQUENCE [LARGE SCALE GENOMIC DNA]</scope>
    <source>
        <strain evidence="1 2">NPDC049639</strain>
    </source>
</reference>
<evidence type="ECO:0000313" key="2">
    <source>
        <dbReference type="Proteomes" id="UP001612915"/>
    </source>
</evidence>
<keyword evidence="2" id="KW-1185">Reference proteome</keyword>
<dbReference type="Gene3D" id="1.10.287.1060">
    <property type="entry name" value="ESAT-6-like"/>
    <property type="match status" value="1"/>
</dbReference>
<comment type="caution">
    <text evidence="1">The sequence shown here is derived from an EMBL/GenBank/DDBJ whole genome shotgun (WGS) entry which is preliminary data.</text>
</comment>
<protein>
    <recommendedName>
        <fullName evidence="3">WXG100 family type VII secretion target</fullName>
    </recommendedName>
</protein>
<evidence type="ECO:0000313" key="1">
    <source>
        <dbReference type="EMBL" id="MFI7589544.1"/>
    </source>
</evidence>